<keyword evidence="2 5" id="KW-0812">Transmembrane</keyword>
<feature type="transmembrane region" description="Helical" evidence="5">
    <location>
        <begin position="235"/>
        <end position="256"/>
    </location>
</feature>
<dbReference type="Pfam" id="PF12698">
    <property type="entry name" value="ABC2_membrane_3"/>
    <property type="match status" value="1"/>
</dbReference>
<proteinExistence type="predicted"/>
<organism evidence="7 8">
    <name type="scientific">Williamsia marianensis</name>
    <dbReference type="NCBI Taxonomy" id="85044"/>
    <lineage>
        <taxon>Bacteria</taxon>
        <taxon>Bacillati</taxon>
        <taxon>Actinomycetota</taxon>
        <taxon>Actinomycetes</taxon>
        <taxon>Mycobacteriales</taxon>
        <taxon>Nocardiaceae</taxon>
        <taxon>Williamsia</taxon>
    </lineage>
</organism>
<dbReference type="GO" id="GO:0016020">
    <property type="term" value="C:membrane"/>
    <property type="evidence" value="ECO:0007669"/>
    <property type="project" value="UniProtKB-SubCell"/>
</dbReference>
<dbReference type="PANTHER" id="PTHR43229">
    <property type="entry name" value="NODULATION PROTEIN J"/>
    <property type="match status" value="1"/>
</dbReference>
<evidence type="ECO:0000256" key="2">
    <source>
        <dbReference type="ARBA" id="ARBA00022692"/>
    </source>
</evidence>
<feature type="transmembrane region" description="Helical" evidence="5">
    <location>
        <begin position="145"/>
        <end position="170"/>
    </location>
</feature>
<keyword evidence="3 5" id="KW-1133">Transmembrane helix</keyword>
<feature type="transmembrane region" description="Helical" evidence="5">
    <location>
        <begin position="111"/>
        <end position="133"/>
    </location>
</feature>
<dbReference type="GO" id="GO:0140359">
    <property type="term" value="F:ABC-type transporter activity"/>
    <property type="evidence" value="ECO:0007669"/>
    <property type="project" value="InterPro"/>
</dbReference>
<reference evidence="7 8" key="1">
    <citation type="submission" date="2017-10" db="EMBL/GenBank/DDBJ databases">
        <title>The draft genome sequence of Williamsia sp. BULT 1.1 isolated from the semi-arid grassland soils from South Africa.</title>
        <authorList>
            <person name="Kabwe M.H."/>
            <person name="Govender N."/>
            <person name="Mutseka Lunga P."/>
            <person name="Vikram S."/>
            <person name="Makhalanyane T.P."/>
        </authorList>
    </citation>
    <scope>NUCLEOTIDE SEQUENCE [LARGE SCALE GENOMIC DNA]</scope>
    <source>
        <strain evidence="7 8">BULT 1.1</strain>
    </source>
</reference>
<evidence type="ECO:0000256" key="3">
    <source>
        <dbReference type="ARBA" id="ARBA00022989"/>
    </source>
</evidence>
<accession>A0A2G3PR87</accession>
<evidence type="ECO:0000256" key="4">
    <source>
        <dbReference type="ARBA" id="ARBA00023136"/>
    </source>
</evidence>
<gene>
    <name evidence="7" type="ORF">CSW57_03745</name>
</gene>
<keyword evidence="4 5" id="KW-0472">Membrane</keyword>
<comment type="caution">
    <text evidence="7">The sequence shown here is derived from an EMBL/GenBank/DDBJ whole genome shotgun (WGS) entry which is preliminary data.</text>
</comment>
<evidence type="ECO:0000313" key="7">
    <source>
        <dbReference type="EMBL" id="PHV68357.1"/>
    </source>
</evidence>
<dbReference type="EMBL" id="PEBD01000004">
    <property type="protein sequence ID" value="PHV68357.1"/>
    <property type="molecule type" value="Genomic_DNA"/>
</dbReference>
<comment type="subcellular location">
    <subcellularLocation>
        <location evidence="1">Membrane</location>
        <topology evidence="1">Multi-pass membrane protein</topology>
    </subcellularLocation>
</comment>
<protein>
    <submittedName>
        <fullName evidence="7">ABC transporter</fullName>
    </submittedName>
</protein>
<sequence length="284" mass="29430">MTTITSRAGARSLGVVKFGALQAKVELLIRFTRPSALGHLIVPIALVLIFTNVDVSDVLGGQGAVGMLAGIAVASLFVGGFVGICGELVSEQDDGTMLRVRTLPYGLAGHLIGKTLSLLVTGVVTALLILIPAHIFVAPILPGTFAGWVALAGVAALTLFATVPIGAVAGSLVKSPLAIFPISLVAYALMSVSGIFFSIGDLPDWLTVPIKFFPVYWLGLLSRVTLVPGTTFDGVGQVGLAIGVPVAWAVLGLVLAPRALRVMTRRQSGARLEALAQRRAARGY</sequence>
<feature type="transmembrane region" description="Helical" evidence="5">
    <location>
        <begin position="65"/>
        <end position="90"/>
    </location>
</feature>
<feature type="transmembrane region" description="Helical" evidence="5">
    <location>
        <begin position="177"/>
        <end position="199"/>
    </location>
</feature>
<dbReference type="PANTHER" id="PTHR43229:SF2">
    <property type="entry name" value="NODULATION PROTEIN J"/>
    <property type="match status" value="1"/>
</dbReference>
<evidence type="ECO:0000259" key="6">
    <source>
        <dbReference type="Pfam" id="PF12698"/>
    </source>
</evidence>
<dbReference type="InterPro" id="IPR051784">
    <property type="entry name" value="Nod_factor_ABC_transporter"/>
</dbReference>
<dbReference type="AlphaFoldDB" id="A0A2G3PR87"/>
<name>A0A2G3PR87_WILMA</name>
<dbReference type="RefSeq" id="WP_099381493.1">
    <property type="nucleotide sequence ID" value="NZ_PEBD01000004.1"/>
</dbReference>
<feature type="transmembrane region" description="Helical" evidence="5">
    <location>
        <begin position="36"/>
        <end position="53"/>
    </location>
</feature>
<evidence type="ECO:0000256" key="5">
    <source>
        <dbReference type="SAM" id="Phobius"/>
    </source>
</evidence>
<evidence type="ECO:0000313" key="8">
    <source>
        <dbReference type="Proteomes" id="UP000225108"/>
    </source>
</evidence>
<feature type="domain" description="ABC-2 type transporter transmembrane" evidence="6">
    <location>
        <begin position="62"/>
        <end position="256"/>
    </location>
</feature>
<dbReference type="InterPro" id="IPR013525">
    <property type="entry name" value="ABC2_TM"/>
</dbReference>
<dbReference type="Proteomes" id="UP000225108">
    <property type="component" value="Unassembled WGS sequence"/>
</dbReference>
<evidence type="ECO:0000256" key="1">
    <source>
        <dbReference type="ARBA" id="ARBA00004141"/>
    </source>
</evidence>